<dbReference type="Gene3D" id="2.60.40.4270">
    <property type="entry name" value="Listeria-Bacteroides repeat domain"/>
    <property type="match status" value="2"/>
</dbReference>
<comment type="subcellular location">
    <subcellularLocation>
        <location evidence="1">Cell envelope</location>
    </subcellularLocation>
</comment>
<comment type="caution">
    <text evidence="5">The sequence shown here is derived from an EMBL/GenBank/DDBJ whole genome shotgun (WGS) entry which is preliminary data.</text>
</comment>
<feature type="transmembrane region" description="Helical" evidence="3">
    <location>
        <begin position="1201"/>
        <end position="1219"/>
    </location>
</feature>
<dbReference type="AlphaFoldDB" id="A8S0P4"/>
<feature type="region of interest" description="Disordered" evidence="2">
    <location>
        <begin position="1016"/>
        <end position="1060"/>
    </location>
</feature>
<dbReference type="InterPro" id="IPR013378">
    <property type="entry name" value="InlB-like_B-rpt"/>
</dbReference>
<feature type="region of interest" description="Disordered" evidence="2">
    <location>
        <begin position="1162"/>
        <end position="1181"/>
    </location>
</feature>
<keyword evidence="3" id="KW-0812">Transmembrane</keyword>
<reference evidence="5 6" key="2">
    <citation type="submission" date="2007-09" db="EMBL/GenBank/DDBJ databases">
        <title>Draft genome sequence of Clostridium bolteae (ATCC BAA-613).</title>
        <authorList>
            <person name="Sudarsanam P."/>
            <person name="Ley R."/>
            <person name="Guruge J."/>
            <person name="Turnbaugh P.J."/>
            <person name="Mahowald M."/>
            <person name="Liep D."/>
            <person name="Gordon J."/>
        </authorList>
    </citation>
    <scope>NUCLEOTIDE SEQUENCE [LARGE SCALE GENOMIC DNA]</scope>
    <source>
        <strain evidence="6">ATCC BAA-613 / DSM 15670 / CCUG 46953 / JCM 12243 / WAL 16351</strain>
    </source>
</reference>
<dbReference type="PaxDb" id="411902-CLOBOL_05727"/>
<evidence type="ECO:0000313" key="5">
    <source>
        <dbReference type="EMBL" id="EDP13975.1"/>
    </source>
</evidence>
<reference evidence="5 6" key="1">
    <citation type="submission" date="2007-08" db="EMBL/GenBank/DDBJ databases">
        <authorList>
            <person name="Fulton L."/>
            <person name="Clifton S."/>
            <person name="Fulton B."/>
            <person name="Xu J."/>
            <person name="Minx P."/>
            <person name="Pepin K.H."/>
            <person name="Johnson M."/>
            <person name="Thiruvilangam P."/>
            <person name="Bhonagiri V."/>
            <person name="Nash W.E."/>
            <person name="Mardis E.R."/>
            <person name="Wilson R.K."/>
        </authorList>
    </citation>
    <scope>NUCLEOTIDE SEQUENCE [LARGE SCALE GENOMIC DNA]</scope>
    <source>
        <strain evidence="6">ATCC BAA-613 / DSM 15670 / CCUG 46953 / JCM 12243 / WAL 16351</strain>
    </source>
</reference>
<evidence type="ECO:0000256" key="1">
    <source>
        <dbReference type="ARBA" id="ARBA00004196"/>
    </source>
</evidence>
<dbReference type="Pfam" id="PF09479">
    <property type="entry name" value="Flg_new"/>
    <property type="match status" value="3"/>
</dbReference>
<evidence type="ECO:0000256" key="2">
    <source>
        <dbReference type="SAM" id="MobiDB-lite"/>
    </source>
</evidence>
<evidence type="ECO:0000313" key="6">
    <source>
        <dbReference type="Proteomes" id="UP000005396"/>
    </source>
</evidence>
<evidence type="ECO:0008006" key="7">
    <source>
        <dbReference type="Google" id="ProtNLM"/>
    </source>
</evidence>
<dbReference type="EMBL" id="ABCC02000043">
    <property type="protein sequence ID" value="EDP13975.1"/>
    <property type="molecule type" value="Genomic_DNA"/>
</dbReference>
<proteinExistence type="predicted"/>
<dbReference type="eggNOG" id="COG3209">
    <property type="taxonomic scope" value="Bacteria"/>
</dbReference>
<name>A8S0P4_ENTBW</name>
<dbReference type="HOGENOM" id="CLU_006169_0_0_9"/>
<organism evidence="5 6">
    <name type="scientific">Enterocloster bolteae (strain ATCC BAA-613 / DSM 15670 / CCUG 46953 / JCM 12243 / WAL 16351)</name>
    <name type="common">Clostridium bolteae</name>
    <dbReference type="NCBI Taxonomy" id="411902"/>
    <lineage>
        <taxon>Bacteria</taxon>
        <taxon>Bacillati</taxon>
        <taxon>Bacillota</taxon>
        <taxon>Clostridia</taxon>
        <taxon>Lachnospirales</taxon>
        <taxon>Lachnospiraceae</taxon>
        <taxon>Enterocloster</taxon>
    </lineage>
</organism>
<feature type="compositionally biased region" description="Basic and acidic residues" evidence="2">
    <location>
        <begin position="45"/>
        <end position="58"/>
    </location>
</feature>
<gene>
    <name evidence="5" type="ORF">CLOBOL_05727</name>
</gene>
<feature type="region of interest" description="Disordered" evidence="2">
    <location>
        <begin position="45"/>
        <end position="107"/>
    </location>
</feature>
<protein>
    <recommendedName>
        <fullName evidence="7">Listeria-Bacteroides repeat domain (List_Bact_rpt)</fullName>
    </recommendedName>
</protein>
<keyword evidence="3" id="KW-0472">Membrane</keyword>
<dbReference type="Proteomes" id="UP000005396">
    <property type="component" value="Unassembled WGS sequence"/>
</dbReference>
<feature type="chain" id="PRO_5002726310" description="Listeria-Bacteroides repeat domain (List_Bact_rpt)" evidence="4">
    <location>
        <begin position="27"/>
        <end position="1225"/>
    </location>
</feature>
<keyword evidence="3" id="KW-1133">Transmembrane helix</keyword>
<evidence type="ECO:0000256" key="3">
    <source>
        <dbReference type="SAM" id="Phobius"/>
    </source>
</evidence>
<keyword evidence="4" id="KW-0732">Signal</keyword>
<feature type="region of interest" description="Disordered" evidence="2">
    <location>
        <begin position="818"/>
        <end position="887"/>
    </location>
</feature>
<feature type="compositionally biased region" description="Basic and acidic residues" evidence="2">
    <location>
        <begin position="1168"/>
        <end position="1181"/>
    </location>
</feature>
<feature type="compositionally biased region" description="Polar residues" evidence="2">
    <location>
        <begin position="77"/>
        <end position="103"/>
    </location>
</feature>
<feature type="signal peptide" evidence="4">
    <location>
        <begin position="1"/>
        <end position="26"/>
    </location>
</feature>
<dbReference type="GO" id="GO:0030313">
    <property type="term" value="C:cell envelope"/>
    <property type="evidence" value="ECO:0007669"/>
    <property type="project" value="UniProtKB-SubCell"/>
</dbReference>
<evidence type="ECO:0000256" key="4">
    <source>
        <dbReference type="SAM" id="SignalP"/>
    </source>
</evidence>
<dbReference type="InterPro" id="IPR042229">
    <property type="entry name" value="Listeria/Bacterioides_rpt_sf"/>
</dbReference>
<feature type="compositionally biased region" description="Basic and acidic residues" evidence="2">
    <location>
        <begin position="823"/>
        <end position="833"/>
    </location>
</feature>
<sequence>MKMKIRKLGIILLATIITVTNMVVYANSADDSIIHSSDDVIKEYTKNKEMEKNKEEYPKSTPSEAKPKPSEEEKFVSTPTVSIPSEATPSEATPSEATPSEATPSEAVPVEVIEFESIEPDEVPSWYTKVKKRLFGGKKHYQFTDRYGEEHHRIYGYYEEEAEAAWYECQPDGSVTNESFWIDLEWEDLNLAPLRWEAAEPQADDIRDLSERIFGDAEMLGIDIDLAKSNHEAENYDGTMYDIWSLDEEELAELYFFYGHAVNGILPGENTWFESTEDGQILDEVSDLVLSVMSADARAIDATATEFEFGQTYFGVKDHPTGTLYIPCELGEKYNWQITVNVKRVSSTGGSSLKYYQCFKKDGNGPWYLADTASGHTGYFPVTVPYGADSKYYYTGSSRYLTAEEVNQGWYKTESSSEGDRINYIDPEGDSFRMAAQHQSFGDWYITKEATCTSKGTKQRTCMGCGAAETAYIDALGHNWEADYYTGANNGTYYKRCTRCSEKTDVRNNPYTITYHANGGKGTMAVQNCTYTAKLNLLSNTFQRDYYTFKNWTTEPDGGGRIYSDTQPVSNLTAVYGGNIDLYAQWQPKSYNITFDDGLDGTQNITHSYVYTHPFGELPVFKRLGYTLSGFFSEPEGGEKITAESKAPHSDTIYYAHWEANSYDIFFHTGKSYCGSEKKRVTYDEKVGILPAASMEDFEFLGWYTEPYSQTYVEGIMCGDANPPDDKQIKSEDVYRIAGHTQAYAYLVLQYEELENGVNRRPGPDGYMNTKDDNYYLNGEDGIAGTHDDEKLYPGEDGKYGTKDDYYLDKEGHKIYPGNDSIFRTEDDYRDNGDGTNTRPGPDCNFKTEDDVEASNGLDGLPGTMDDWIDNNENYPDTNLRPGPDGVFGTGDDEVYWNGPDGIPGTEDDELVHPGLDGKLETGDDWVENGHNYLETNLRPGPDGVFGTEDDEVYWNGPDGIPGTEDDELVHPGLDGKLETGDDWVENGHNYPETNLRPGPDGVFGTEDDEVYWNGPDRIPGTEDDKKILSGPDGQYGTEDDCYDNKDKQDGTNMRPGSDGIFGTEDDELWLNGPDEMPGTEDDIKYVHRNSSGGGGGYGDRLVGRGAYKPVIEIMDAALEAMEPQTVGLVSNFYDTYQSFKKGQEMSRYIVNTGMQEIQMEAATGSQVEKETQESRWSDESYSDKDVGPVVPVKTYRNMKVIWMILLLILLYVLGYEIYKAKKKD</sequence>
<feature type="compositionally biased region" description="Basic and acidic residues" evidence="2">
    <location>
        <begin position="65"/>
        <end position="75"/>
    </location>
</feature>
<accession>A8S0P4</accession>